<evidence type="ECO:0000313" key="4">
    <source>
        <dbReference type="Proteomes" id="UP000549343"/>
    </source>
</evidence>
<evidence type="ECO:0000256" key="1">
    <source>
        <dbReference type="SAM" id="Phobius"/>
    </source>
</evidence>
<reference evidence="3 4" key="3">
    <citation type="submission" date="2020-08" db="EMBL/GenBank/DDBJ databases">
        <title>Sequencing the genomes of 1000 actinobacteria strains.</title>
        <authorList>
            <person name="Klenk H.-P."/>
        </authorList>
    </citation>
    <scope>NUCLEOTIDE SEQUENCE [LARGE SCALE GENOMIC DNA]</scope>
    <source>
        <strain evidence="3 4">DSM 44772</strain>
    </source>
</reference>
<accession>A0A7W7MY67</accession>
<gene>
    <name evidence="3" type="ORF">F4557_003999</name>
    <name evidence="2" type="ORF">GCM10009546_46180</name>
</gene>
<organism evidence="3 4">
    <name type="scientific">Actinomadura livida</name>
    <dbReference type="NCBI Taxonomy" id="79909"/>
    <lineage>
        <taxon>Bacteria</taxon>
        <taxon>Bacillati</taxon>
        <taxon>Actinomycetota</taxon>
        <taxon>Actinomycetes</taxon>
        <taxon>Streptosporangiales</taxon>
        <taxon>Thermomonosporaceae</taxon>
        <taxon>Actinomadura</taxon>
    </lineage>
</organism>
<keyword evidence="5" id="KW-1185">Reference proteome</keyword>
<evidence type="ECO:0000313" key="3">
    <source>
        <dbReference type="EMBL" id="MBB4775581.1"/>
    </source>
</evidence>
<feature type="transmembrane region" description="Helical" evidence="1">
    <location>
        <begin position="12"/>
        <end position="37"/>
    </location>
</feature>
<dbReference type="RefSeq" id="WP_184884911.1">
    <property type="nucleotide sequence ID" value="NZ_BAAAHD010000045.1"/>
</dbReference>
<keyword evidence="1" id="KW-0472">Membrane</keyword>
<dbReference type="EMBL" id="JACHMV010000001">
    <property type="protein sequence ID" value="MBB4775581.1"/>
    <property type="molecule type" value="Genomic_DNA"/>
</dbReference>
<keyword evidence="1" id="KW-0812">Transmembrane</keyword>
<reference evidence="2" key="1">
    <citation type="journal article" date="2014" name="Int. J. Syst. Evol. Microbiol.">
        <title>Complete genome of a new Firmicutes species belonging to the dominant human colonic microbiota ('Ruminococcus bicirculans') reveals two chromosomes and a selective capacity to utilize plant glucans.</title>
        <authorList>
            <consortium name="NISC Comparative Sequencing Program"/>
            <person name="Wegmann U."/>
            <person name="Louis P."/>
            <person name="Goesmann A."/>
            <person name="Henrissat B."/>
            <person name="Duncan S.H."/>
            <person name="Flint H.J."/>
        </authorList>
    </citation>
    <scope>NUCLEOTIDE SEQUENCE</scope>
    <source>
        <strain evidence="2">JCM 10667</strain>
    </source>
</reference>
<evidence type="ECO:0000313" key="2">
    <source>
        <dbReference type="EMBL" id="GAA0578489.1"/>
    </source>
</evidence>
<proteinExistence type="predicted"/>
<keyword evidence="1" id="KW-1133">Transmembrane helix</keyword>
<dbReference type="Proteomes" id="UP000549343">
    <property type="component" value="Unassembled WGS sequence"/>
</dbReference>
<dbReference type="EMBL" id="BAAAHD010000045">
    <property type="protein sequence ID" value="GAA0578489.1"/>
    <property type="molecule type" value="Genomic_DNA"/>
</dbReference>
<protein>
    <recommendedName>
        <fullName evidence="6">Major facilitator superfamily (MFS) profile domain-containing protein</fullName>
    </recommendedName>
</protein>
<dbReference type="Proteomes" id="UP001501427">
    <property type="component" value="Unassembled WGS sequence"/>
</dbReference>
<dbReference type="AlphaFoldDB" id="A0A7W7MY67"/>
<evidence type="ECO:0000313" key="5">
    <source>
        <dbReference type="Proteomes" id="UP001501427"/>
    </source>
</evidence>
<reference evidence="5" key="2">
    <citation type="journal article" date="2019" name="Int. J. Syst. Evol. Microbiol.">
        <title>The Global Catalogue of Microorganisms (GCM) 10K type strain sequencing project: providing services to taxonomists for standard genome sequencing and annotation.</title>
        <authorList>
            <consortium name="The Broad Institute Genomics Platform"/>
            <consortium name="The Broad Institute Genome Sequencing Center for Infectious Disease"/>
            <person name="Wu L."/>
            <person name="Ma J."/>
        </authorList>
    </citation>
    <scope>NUCLEOTIDE SEQUENCE [LARGE SCALE GENOMIC DNA]</scope>
    <source>
        <strain evidence="5">JCM 10667</strain>
    </source>
</reference>
<name>A0A7W7MY67_9ACTN</name>
<sequence>MSAMSRQATGGVVGFLAGGAAGFVLTEAVAVFFHLVLDHTLDVDGTGSLLAVFIGVPVLCAVLGAVIGVRLGGRQGG</sequence>
<comment type="caution">
    <text evidence="3">The sequence shown here is derived from an EMBL/GenBank/DDBJ whole genome shotgun (WGS) entry which is preliminary data.</text>
</comment>
<feature type="transmembrane region" description="Helical" evidence="1">
    <location>
        <begin position="49"/>
        <end position="71"/>
    </location>
</feature>
<evidence type="ECO:0008006" key="6">
    <source>
        <dbReference type="Google" id="ProtNLM"/>
    </source>
</evidence>
<reference evidence="2" key="4">
    <citation type="submission" date="2023-12" db="EMBL/GenBank/DDBJ databases">
        <authorList>
            <person name="Sun Q."/>
            <person name="Inoue M."/>
        </authorList>
    </citation>
    <scope>NUCLEOTIDE SEQUENCE</scope>
    <source>
        <strain evidence="2">JCM 10667</strain>
    </source>
</reference>